<evidence type="ECO:0000256" key="3">
    <source>
        <dbReference type="SAM" id="MobiDB-lite"/>
    </source>
</evidence>
<feature type="region of interest" description="Disordered" evidence="3">
    <location>
        <begin position="1"/>
        <end position="22"/>
    </location>
</feature>
<gene>
    <name evidence="5" type="ORF">FOB64_001294</name>
</gene>
<reference evidence="5 6" key="1">
    <citation type="submission" date="2020-03" db="EMBL/GenBank/DDBJ databases">
        <title>FDA dAtabase for Regulatory Grade micrObial Sequences (FDA-ARGOS): Supporting development and validation of Infectious Disease Dx tests.</title>
        <authorList>
            <person name="Campos J."/>
            <person name="Goldberg B."/>
            <person name="Tallon L."/>
            <person name="Sadzewicz L."/>
            <person name="Vavikolanu K."/>
            <person name="Mehta A."/>
            <person name="Aluvathingal J."/>
            <person name="Nadendla S."/>
            <person name="Nandy P."/>
            <person name="Geyer C."/>
            <person name="Yan Y."/>
            <person name="Sichtig H."/>
        </authorList>
    </citation>
    <scope>NUCLEOTIDE SEQUENCE [LARGE SCALE GENOMIC DNA]</scope>
    <source>
        <strain evidence="5 6">FDAARGOS_656</strain>
    </source>
</reference>
<dbReference type="CDD" id="cd00067">
    <property type="entry name" value="GAL4"/>
    <property type="match status" value="1"/>
</dbReference>
<dbReference type="PROSITE" id="PS50048">
    <property type="entry name" value="ZN2_CY6_FUNGAL_2"/>
    <property type="match status" value="1"/>
</dbReference>
<sequence length="403" mass="44910">MELEASDSNSFSMSTNETGKANPNVQIVQDGKVVKKVQKTRQRRILSCVYCHSKKIKCDRQKPCSQCTKLGMECKYFINERISRGGKKSSRLTADEKKLRGLMNSTNENKKAKQESVETAKSQDTQSSSSSSPTNSSTTSTANPLAPSSSIATSIEEVEQQQFDTAPNIKDYTANPNQSADPFAIGGLIQSPMVNQATNSMTSSYFNHNFTTQATNHNNSINGANNQINFNSSSFPLANSDVSITFSSHANSPTMNFSERLQQQQQQQQQIPPRPESASIVKTQPQSSTLYNSLNGYTINTATSVNYLYGTNTYGENSTILNDITEYLPTDKDRSFELIDRYLNSVHLLLPIVVNMKEFLVQHKLYWEIKSRRDSTTADLNNPRVDHSDQVIIVEMVEMTNAI</sequence>
<comment type="caution">
    <text evidence="5">The sequence shown here is derived from an EMBL/GenBank/DDBJ whole genome shotgun (WGS) entry which is preliminary data.</text>
</comment>
<feature type="compositionally biased region" description="Low complexity" evidence="3">
    <location>
        <begin position="127"/>
        <end position="147"/>
    </location>
</feature>
<dbReference type="SUPFAM" id="SSF57701">
    <property type="entry name" value="Zn2/Cys6 DNA-binding domain"/>
    <property type="match status" value="1"/>
</dbReference>
<dbReference type="InterPro" id="IPR036864">
    <property type="entry name" value="Zn2-C6_fun-type_DNA-bd_sf"/>
</dbReference>
<dbReference type="PANTHER" id="PTHR31001:SF88">
    <property type="entry name" value="TRANSCRIPTION FACTOR PDR3"/>
    <property type="match status" value="1"/>
</dbReference>
<dbReference type="PANTHER" id="PTHR31001">
    <property type="entry name" value="UNCHARACTERIZED TRANSCRIPTIONAL REGULATORY PROTEIN"/>
    <property type="match status" value="1"/>
</dbReference>
<evidence type="ECO:0000313" key="6">
    <source>
        <dbReference type="Proteomes" id="UP000536275"/>
    </source>
</evidence>
<dbReference type="SMART" id="SM00066">
    <property type="entry name" value="GAL4"/>
    <property type="match status" value="1"/>
</dbReference>
<name>A0A8H6C4Z7_CANAX</name>
<dbReference type="GO" id="GO:0005634">
    <property type="term" value="C:nucleus"/>
    <property type="evidence" value="ECO:0007669"/>
    <property type="project" value="UniProtKB-SubCell"/>
</dbReference>
<dbReference type="AlphaFoldDB" id="A0A8H6C4Z7"/>
<protein>
    <submittedName>
        <fullName evidence="5">Fungal Zn(2)-Cys(6) binuclear cluster domain family protein</fullName>
    </submittedName>
</protein>
<feature type="region of interest" description="Disordered" evidence="3">
    <location>
        <begin position="253"/>
        <end position="278"/>
    </location>
</feature>
<dbReference type="Proteomes" id="UP000536275">
    <property type="component" value="Unassembled WGS sequence"/>
</dbReference>
<proteinExistence type="predicted"/>
<evidence type="ECO:0000313" key="5">
    <source>
        <dbReference type="EMBL" id="KAF6071569.1"/>
    </source>
</evidence>
<feature type="region of interest" description="Disordered" evidence="3">
    <location>
        <begin position="85"/>
        <end position="147"/>
    </location>
</feature>
<accession>A0A8H6C4Z7</accession>
<feature type="domain" description="Zn(2)-C6 fungal-type" evidence="4">
    <location>
        <begin position="47"/>
        <end position="76"/>
    </location>
</feature>
<dbReference type="EMBL" id="JABWAD010000016">
    <property type="protein sequence ID" value="KAF6071569.1"/>
    <property type="molecule type" value="Genomic_DNA"/>
</dbReference>
<dbReference type="GO" id="GO:0000981">
    <property type="term" value="F:DNA-binding transcription factor activity, RNA polymerase II-specific"/>
    <property type="evidence" value="ECO:0007669"/>
    <property type="project" value="InterPro"/>
</dbReference>
<evidence type="ECO:0000259" key="4">
    <source>
        <dbReference type="PROSITE" id="PS50048"/>
    </source>
</evidence>
<dbReference type="Gene3D" id="4.10.240.10">
    <property type="entry name" value="Zn(2)-C6 fungal-type DNA-binding domain"/>
    <property type="match status" value="1"/>
</dbReference>
<dbReference type="GO" id="GO:0008270">
    <property type="term" value="F:zinc ion binding"/>
    <property type="evidence" value="ECO:0007669"/>
    <property type="project" value="InterPro"/>
</dbReference>
<dbReference type="InterPro" id="IPR050613">
    <property type="entry name" value="Sec_Metabolite_Reg"/>
</dbReference>
<evidence type="ECO:0000256" key="2">
    <source>
        <dbReference type="ARBA" id="ARBA00023242"/>
    </source>
</evidence>
<dbReference type="PROSITE" id="PS00463">
    <property type="entry name" value="ZN2_CY6_FUNGAL_1"/>
    <property type="match status" value="1"/>
</dbReference>
<keyword evidence="2" id="KW-0539">Nucleus</keyword>
<organism evidence="5 6">
    <name type="scientific">Candida albicans</name>
    <name type="common">Yeast</name>
    <dbReference type="NCBI Taxonomy" id="5476"/>
    <lineage>
        <taxon>Eukaryota</taxon>
        <taxon>Fungi</taxon>
        <taxon>Dikarya</taxon>
        <taxon>Ascomycota</taxon>
        <taxon>Saccharomycotina</taxon>
        <taxon>Pichiomycetes</taxon>
        <taxon>Debaryomycetaceae</taxon>
        <taxon>Candida/Lodderomyces clade</taxon>
        <taxon>Candida</taxon>
    </lineage>
</organism>
<comment type="subcellular location">
    <subcellularLocation>
        <location evidence="1">Nucleus</location>
    </subcellularLocation>
</comment>
<dbReference type="Pfam" id="PF00172">
    <property type="entry name" value="Zn_clus"/>
    <property type="match status" value="1"/>
</dbReference>
<evidence type="ECO:0000256" key="1">
    <source>
        <dbReference type="ARBA" id="ARBA00004123"/>
    </source>
</evidence>
<dbReference type="InterPro" id="IPR001138">
    <property type="entry name" value="Zn2Cys6_DnaBD"/>
</dbReference>
<feature type="compositionally biased region" description="Basic and acidic residues" evidence="3">
    <location>
        <begin position="108"/>
        <end position="118"/>
    </location>
</feature>